<proteinExistence type="predicted"/>
<keyword evidence="2" id="KW-1185">Reference proteome</keyword>
<accession>A0ABR6BRH3</accession>
<reference evidence="1 2" key="1">
    <citation type="submission" date="2020-08" db="EMBL/GenBank/DDBJ databases">
        <title>Genomic Encyclopedia of Archaeal and Bacterial Type Strains, Phase II (KMG-II): from individual species to whole genera.</title>
        <authorList>
            <person name="Goeker M."/>
        </authorList>
    </citation>
    <scope>NUCLEOTIDE SEQUENCE [LARGE SCALE GENOMIC DNA]</scope>
    <source>
        <strain evidence="1 2">DSM 43850</strain>
    </source>
</reference>
<protein>
    <recommendedName>
        <fullName evidence="3">Lsr2 protein</fullName>
    </recommendedName>
</protein>
<sequence>MSTSTEPTVVTIRPGHSVSATWTTRGYYLRCECTRGGYLPRHQVLAHRFLTSWHDRTPTETAITPLHVLRLRETGAVLAVVLDNEDILLVLIQMAAAAGLRLDDAEAEHLQNTTTRQAPLNHAMLDRLARRALNHVIKSTRRQAAQRELGAVDRDRVAWGRIWDVQINDHQWLRELTTAEVNDLLDGAHDPAARMFARRFPVRVRLFDGTSHTLPQYQLLREELAVQHDHTP</sequence>
<evidence type="ECO:0000313" key="1">
    <source>
        <dbReference type="EMBL" id="MBA8929518.1"/>
    </source>
</evidence>
<dbReference type="Proteomes" id="UP000517916">
    <property type="component" value="Unassembled WGS sequence"/>
</dbReference>
<gene>
    <name evidence="1" type="ORF">BC739_006736</name>
</gene>
<evidence type="ECO:0000313" key="2">
    <source>
        <dbReference type="Proteomes" id="UP000517916"/>
    </source>
</evidence>
<dbReference type="RefSeq" id="WP_182839432.1">
    <property type="nucleotide sequence ID" value="NZ_BAAABQ010000017.1"/>
</dbReference>
<comment type="caution">
    <text evidence="1">The sequence shown here is derived from an EMBL/GenBank/DDBJ whole genome shotgun (WGS) entry which is preliminary data.</text>
</comment>
<organism evidence="1 2">
    <name type="scientific">Kutzneria viridogrisea</name>
    <dbReference type="NCBI Taxonomy" id="47990"/>
    <lineage>
        <taxon>Bacteria</taxon>
        <taxon>Bacillati</taxon>
        <taxon>Actinomycetota</taxon>
        <taxon>Actinomycetes</taxon>
        <taxon>Pseudonocardiales</taxon>
        <taxon>Pseudonocardiaceae</taxon>
        <taxon>Kutzneria</taxon>
    </lineage>
</organism>
<dbReference type="EMBL" id="JACJID010000005">
    <property type="protein sequence ID" value="MBA8929518.1"/>
    <property type="molecule type" value="Genomic_DNA"/>
</dbReference>
<evidence type="ECO:0008006" key="3">
    <source>
        <dbReference type="Google" id="ProtNLM"/>
    </source>
</evidence>
<name>A0ABR6BRH3_9PSEU</name>